<evidence type="ECO:0000313" key="3">
    <source>
        <dbReference type="Proteomes" id="UP000299102"/>
    </source>
</evidence>
<keyword evidence="3" id="KW-1185">Reference proteome</keyword>
<comment type="caution">
    <text evidence="2">The sequence shown here is derived from an EMBL/GenBank/DDBJ whole genome shotgun (WGS) entry which is preliminary data.</text>
</comment>
<feature type="compositionally biased region" description="Basic and acidic residues" evidence="1">
    <location>
        <begin position="18"/>
        <end position="28"/>
    </location>
</feature>
<dbReference type="EMBL" id="BGZK01000034">
    <property type="protein sequence ID" value="GBP09185.1"/>
    <property type="molecule type" value="Genomic_DNA"/>
</dbReference>
<feature type="compositionally biased region" description="Polar residues" evidence="1">
    <location>
        <begin position="1"/>
        <end position="12"/>
    </location>
</feature>
<dbReference type="AlphaFoldDB" id="A0A4C1T4T4"/>
<organism evidence="2 3">
    <name type="scientific">Eumeta variegata</name>
    <name type="common">Bagworm moth</name>
    <name type="synonym">Eumeta japonica</name>
    <dbReference type="NCBI Taxonomy" id="151549"/>
    <lineage>
        <taxon>Eukaryota</taxon>
        <taxon>Metazoa</taxon>
        <taxon>Ecdysozoa</taxon>
        <taxon>Arthropoda</taxon>
        <taxon>Hexapoda</taxon>
        <taxon>Insecta</taxon>
        <taxon>Pterygota</taxon>
        <taxon>Neoptera</taxon>
        <taxon>Endopterygota</taxon>
        <taxon>Lepidoptera</taxon>
        <taxon>Glossata</taxon>
        <taxon>Ditrysia</taxon>
        <taxon>Tineoidea</taxon>
        <taxon>Psychidae</taxon>
        <taxon>Oiketicinae</taxon>
        <taxon>Eumeta</taxon>
    </lineage>
</organism>
<name>A0A4C1T4T4_EUMVA</name>
<dbReference type="Proteomes" id="UP000299102">
    <property type="component" value="Unassembled WGS sequence"/>
</dbReference>
<proteinExistence type="predicted"/>
<sequence length="100" mass="10746">MTSEHATATKETNAAEPRCGRFETDFKHGRSGMSRDGSPGFGRTSDTAGGGGAGVARSRVNALLEIRQRSPLLSRNCPNGREFVSDDGGFGILICRFNRR</sequence>
<gene>
    <name evidence="2" type="ORF">EVAR_4054_1</name>
</gene>
<accession>A0A4C1T4T4</accession>
<evidence type="ECO:0000313" key="2">
    <source>
        <dbReference type="EMBL" id="GBP09185.1"/>
    </source>
</evidence>
<protein>
    <submittedName>
        <fullName evidence="2">Uncharacterized protein</fullName>
    </submittedName>
</protein>
<reference evidence="2 3" key="1">
    <citation type="journal article" date="2019" name="Commun. Biol.">
        <title>The bagworm genome reveals a unique fibroin gene that provides high tensile strength.</title>
        <authorList>
            <person name="Kono N."/>
            <person name="Nakamura H."/>
            <person name="Ohtoshi R."/>
            <person name="Tomita M."/>
            <person name="Numata K."/>
            <person name="Arakawa K."/>
        </authorList>
    </citation>
    <scope>NUCLEOTIDE SEQUENCE [LARGE SCALE GENOMIC DNA]</scope>
</reference>
<feature type="region of interest" description="Disordered" evidence="1">
    <location>
        <begin position="1"/>
        <end position="54"/>
    </location>
</feature>
<evidence type="ECO:0000256" key="1">
    <source>
        <dbReference type="SAM" id="MobiDB-lite"/>
    </source>
</evidence>